<dbReference type="EMBL" id="MFDD01000002">
    <property type="protein sequence ID" value="OGE41232.1"/>
    <property type="molecule type" value="Genomic_DNA"/>
</dbReference>
<evidence type="ECO:0000256" key="3">
    <source>
        <dbReference type="ARBA" id="ARBA00022962"/>
    </source>
</evidence>
<organism evidence="7 8">
    <name type="scientific">Candidatus Daviesbacteria bacterium RIFCSPHIGHO2_02_FULL_43_12</name>
    <dbReference type="NCBI Taxonomy" id="1797776"/>
    <lineage>
        <taxon>Bacteria</taxon>
        <taxon>Candidatus Daviesiibacteriota</taxon>
    </lineage>
</organism>
<dbReference type="Pfam" id="PF01656">
    <property type="entry name" value="CbiA"/>
    <property type="match status" value="1"/>
</dbReference>
<dbReference type="InterPro" id="IPR011698">
    <property type="entry name" value="GATase_3"/>
</dbReference>
<keyword evidence="3 4" id="KW-0315">Glutamine amidotransferase</keyword>
<dbReference type="PROSITE" id="PS51274">
    <property type="entry name" value="GATASE_COBBQ"/>
    <property type="match status" value="1"/>
</dbReference>
<dbReference type="InterPro" id="IPR002586">
    <property type="entry name" value="CobQ/CobB/MinD/ParA_Nub-bd_dom"/>
</dbReference>
<comment type="function">
    <text evidence="4">Catalyzes amidations at positions B, D, E, and G on adenosylcobyrinic A,C-diamide. NH(2) groups are provided by glutamine, and one molecule of ATP is hydrogenolyzed for each amidation.</text>
</comment>
<dbReference type="Proteomes" id="UP000177328">
    <property type="component" value="Unassembled WGS sequence"/>
</dbReference>
<reference evidence="7 8" key="1">
    <citation type="journal article" date="2016" name="Nat. Commun.">
        <title>Thousands of microbial genomes shed light on interconnected biogeochemical processes in an aquifer system.</title>
        <authorList>
            <person name="Anantharaman K."/>
            <person name="Brown C.T."/>
            <person name="Hug L.A."/>
            <person name="Sharon I."/>
            <person name="Castelle C.J."/>
            <person name="Probst A.J."/>
            <person name="Thomas B.C."/>
            <person name="Singh A."/>
            <person name="Wilkins M.J."/>
            <person name="Karaoz U."/>
            <person name="Brodie E.L."/>
            <person name="Williams K.H."/>
            <person name="Hubbard S.S."/>
            <person name="Banfield J.F."/>
        </authorList>
    </citation>
    <scope>NUCLEOTIDE SEQUENCE [LARGE SCALE GENOMIC DNA]</scope>
</reference>
<feature type="domain" description="CobB/CobQ-like glutamine amidotransferase" evidence="6">
    <location>
        <begin position="260"/>
        <end position="440"/>
    </location>
</feature>
<comment type="caution">
    <text evidence="7">The sequence shown here is derived from an EMBL/GenBank/DDBJ whole genome shotgun (WGS) entry which is preliminary data.</text>
</comment>
<dbReference type="Gene3D" id="3.40.50.300">
    <property type="entry name" value="P-loop containing nucleotide triphosphate hydrolases"/>
    <property type="match status" value="1"/>
</dbReference>
<dbReference type="InterPro" id="IPR033949">
    <property type="entry name" value="CobQ_GATase1"/>
</dbReference>
<accession>A0A1F5KK14</accession>
<dbReference type="PANTHER" id="PTHR21343">
    <property type="entry name" value="DETHIOBIOTIN SYNTHETASE"/>
    <property type="match status" value="1"/>
</dbReference>
<feature type="domain" description="CobQ/CobB/MinD/ParA nucleotide binding" evidence="5">
    <location>
        <begin position="8"/>
        <end position="235"/>
    </location>
</feature>
<evidence type="ECO:0000313" key="7">
    <source>
        <dbReference type="EMBL" id="OGE41232.1"/>
    </source>
</evidence>
<dbReference type="AlphaFoldDB" id="A0A1F5KK14"/>
<dbReference type="GO" id="GO:0009236">
    <property type="term" value="P:cobalamin biosynthetic process"/>
    <property type="evidence" value="ECO:0007669"/>
    <property type="project" value="UniProtKB-UniRule"/>
</dbReference>
<dbReference type="SUPFAM" id="SSF52540">
    <property type="entry name" value="P-loop containing nucleoside triphosphate hydrolases"/>
    <property type="match status" value="1"/>
</dbReference>
<dbReference type="InterPro" id="IPR029062">
    <property type="entry name" value="Class_I_gatase-like"/>
</dbReference>
<evidence type="ECO:0000313" key="8">
    <source>
        <dbReference type="Proteomes" id="UP000177328"/>
    </source>
</evidence>
<dbReference type="HAMAP" id="MF_00028">
    <property type="entry name" value="CobQ"/>
    <property type="match status" value="1"/>
</dbReference>
<dbReference type="GO" id="GO:0015420">
    <property type="term" value="F:ABC-type vitamin B12 transporter activity"/>
    <property type="evidence" value="ECO:0007669"/>
    <property type="project" value="UniProtKB-UniRule"/>
</dbReference>
<dbReference type="NCBIfam" id="TIGR00313">
    <property type="entry name" value="cobQ"/>
    <property type="match status" value="1"/>
</dbReference>
<name>A0A1F5KK14_9BACT</name>
<evidence type="ECO:0000256" key="2">
    <source>
        <dbReference type="ARBA" id="ARBA00022573"/>
    </source>
</evidence>
<evidence type="ECO:0000259" key="5">
    <source>
        <dbReference type="Pfam" id="PF01656"/>
    </source>
</evidence>
<sequence length="495" mass="54089">MNRKVKTLMVQGTASGVGKSLLATALCRILYQDGLDIAPFKAINISLNSGVTANREEIAISQIAQAQAAGVEPEANMNPFLIKPQHNQKPQVIIKGKLASPTQIAKYYTDKDGLWSVVKQSFENLAGCHEVIILEGAASPAEPSFISSDVVNLKIAKYAKSPVILVGDIDQGGVFASLEGTISILKRHDPKASQLIQGIVINKYQGEKRHLESACRELTRITGVPVLGVVPLMQNHGIADEDTWFLKDKSTTRRAIVLDLVIIRTPGLQNSPDFDPLFEEPGVQTRFVSNVIGIGDPDLIILPGTKNTISDLHWLEEAGFKKLILNHAEAGKAIIGICGGFQMLGKIIRDPHSVESNEQRVAGLGLLDTETVFAQKKVTKQTKIKISSGVAMLKGAANLDVKGFEIHMGQTTKQGVKVSFDQKGWVLGTYLHDIFKNYNFRTLILGNLAHKTGKKLTSQKTIAAKQDKYDTLADLVRSNLDMNLLYKIFNKENHA</sequence>
<dbReference type="PANTHER" id="PTHR21343:SF1">
    <property type="entry name" value="COBYRIC ACID SYNTHASE"/>
    <property type="match status" value="1"/>
</dbReference>
<feature type="active site" description="Nucleophile" evidence="4">
    <location>
        <position position="338"/>
    </location>
</feature>
<keyword evidence="2 4" id="KW-0169">Cobalamin biosynthesis</keyword>
<feature type="active site" evidence="4">
    <location>
        <position position="432"/>
    </location>
</feature>
<dbReference type="UniPathway" id="UPA00148"/>
<gene>
    <name evidence="4" type="primary">cobQ</name>
    <name evidence="7" type="ORF">A3D25_01740</name>
</gene>
<dbReference type="Pfam" id="PF07685">
    <property type="entry name" value="GATase_3"/>
    <property type="match status" value="1"/>
</dbReference>
<protein>
    <recommendedName>
        <fullName evidence="4">Cobyric acid synthase</fullName>
    </recommendedName>
</protein>
<dbReference type="InterPro" id="IPR004459">
    <property type="entry name" value="CobQ_synth"/>
</dbReference>
<dbReference type="Gene3D" id="3.40.50.880">
    <property type="match status" value="1"/>
</dbReference>
<dbReference type="SUPFAM" id="SSF52317">
    <property type="entry name" value="Class I glutamine amidotransferase-like"/>
    <property type="match status" value="1"/>
</dbReference>
<dbReference type="GO" id="GO:0003824">
    <property type="term" value="F:catalytic activity"/>
    <property type="evidence" value="ECO:0007669"/>
    <property type="project" value="InterPro"/>
</dbReference>
<proteinExistence type="inferred from homology"/>
<evidence type="ECO:0000259" key="6">
    <source>
        <dbReference type="Pfam" id="PF07685"/>
    </source>
</evidence>
<comment type="pathway">
    <text evidence="1 4">Cofactor biosynthesis; adenosylcobalamin biosynthesis.</text>
</comment>
<dbReference type="InterPro" id="IPR027417">
    <property type="entry name" value="P-loop_NTPase"/>
</dbReference>
<comment type="similarity">
    <text evidence="4">Belongs to the CobB/CobQ family. CobQ subfamily.</text>
</comment>
<dbReference type="CDD" id="cd01750">
    <property type="entry name" value="GATase1_CobQ"/>
    <property type="match status" value="1"/>
</dbReference>
<dbReference type="NCBIfam" id="NF001989">
    <property type="entry name" value="PRK00784.1"/>
    <property type="match status" value="1"/>
</dbReference>
<evidence type="ECO:0000256" key="4">
    <source>
        <dbReference type="HAMAP-Rule" id="MF_00028"/>
    </source>
</evidence>
<evidence type="ECO:0000256" key="1">
    <source>
        <dbReference type="ARBA" id="ARBA00004953"/>
    </source>
</evidence>